<keyword evidence="1" id="KW-0472">Membrane</keyword>
<evidence type="ECO:0000313" key="3">
    <source>
        <dbReference type="Proteomes" id="UP000031408"/>
    </source>
</evidence>
<feature type="transmembrane region" description="Helical" evidence="1">
    <location>
        <begin position="152"/>
        <end position="174"/>
    </location>
</feature>
<protein>
    <recommendedName>
        <fullName evidence="4">DUF998 domain-containing protein</fullName>
    </recommendedName>
</protein>
<feature type="transmembrane region" description="Helical" evidence="1">
    <location>
        <begin position="48"/>
        <end position="69"/>
    </location>
</feature>
<name>A0A0C1L0P7_9BACT</name>
<feature type="transmembrane region" description="Helical" evidence="1">
    <location>
        <begin position="121"/>
        <end position="140"/>
    </location>
</feature>
<dbReference type="EMBL" id="JSVC01000019">
    <property type="protein sequence ID" value="KIC93577.1"/>
    <property type="molecule type" value="Genomic_DNA"/>
</dbReference>
<keyword evidence="1" id="KW-0812">Transmembrane</keyword>
<reference evidence="2 3" key="1">
    <citation type="submission" date="2014-11" db="EMBL/GenBank/DDBJ databases">
        <title>Genome sequence of Flavihumibacter solisilvae 3-3.</title>
        <authorList>
            <person name="Zhou G."/>
            <person name="Li M."/>
            <person name="Wang G."/>
        </authorList>
    </citation>
    <scope>NUCLEOTIDE SEQUENCE [LARGE SCALE GENOMIC DNA]</scope>
    <source>
        <strain evidence="2 3">3-3</strain>
    </source>
</reference>
<feature type="transmembrane region" description="Helical" evidence="1">
    <location>
        <begin position="7"/>
        <end position="28"/>
    </location>
</feature>
<dbReference type="STRING" id="1349421.OI18_17760"/>
<comment type="caution">
    <text evidence="2">The sequence shown here is derived from an EMBL/GenBank/DDBJ whole genome shotgun (WGS) entry which is preliminary data.</text>
</comment>
<dbReference type="InterPro" id="IPR009339">
    <property type="entry name" value="DUF998"/>
</dbReference>
<dbReference type="AlphaFoldDB" id="A0A0C1L0P7"/>
<keyword evidence="1" id="KW-1133">Transmembrane helix</keyword>
<accession>A0A0C1L0P7</accession>
<feature type="transmembrane region" description="Helical" evidence="1">
    <location>
        <begin position="81"/>
        <end position="101"/>
    </location>
</feature>
<dbReference type="RefSeq" id="WP_082038030.1">
    <property type="nucleotide sequence ID" value="NZ_JSVC01000019.1"/>
</dbReference>
<gene>
    <name evidence="2" type="ORF">OI18_17760</name>
</gene>
<sequence>MRRDNIVFARISISAAIVSLLLMTLLHALKTDLEPAGHMLSEYAIGEYGWVMQLSFDLWALSCYALGVSIRSQVVTRSGRVGVMLLYVAGCALILGAVFVIDSPYATPVTPTAHGSLHGLSAMIGLPGQAIAGLLISYSLRLNPGWNNEWKLVTWFAHFTWLSLVMMIASTFIMMSWNQGGFSDVTSIGWFNRLAVLIYCAWLVLTASAVVRIFMRKESYSRVKI</sequence>
<organism evidence="2 3">
    <name type="scientific">Flavihumibacter solisilvae</name>
    <dbReference type="NCBI Taxonomy" id="1349421"/>
    <lineage>
        <taxon>Bacteria</taxon>
        <taxon>Pseudomonadati</taxon>
        <taxon>Bacteroidota</taxon>
        <taxon>Chitinophagia</taxon>
        <taxon>Chitinophagales</taxon>
        <taxon>Chitinophagaceae</taxon>
        <taxon>Flavihumibacter</taxon>
    </lineage>
</organism>
<dbReference type="OrthoDB" id="8478915at2"/>
<evidence type="ECO:0008006" key="4">
    <source>
        <dbReference type="Google" id="ProtNLM"/>
    </source>
</evidence>
<evidence type="ECO:0000256" key="1">
    <source>
        <dbReference type="SAM" id="Phobius"/>
    </source>
</evidence>
<dbReference type="Proteomes" id="UP000031408">
    <property type="component" value="Unassembled WGS sequence"/>
</dbReference>
<proteinExistence type="predicted"/>
<feature type="transmembrane region" description="Helical" evidence="1">
    <location>
        <begin position="194"/>
        <end position="215"/>
    </location>
</feature>
<keyword evidence="3" id="KW-1185">Reference proteome</keyword>
<evidence type="ECO:0000313" key="2">
    <source>
        <dbReference type="EMBL" id="KIC93577.1"/>
    </source>
</evidence>
<dbReference type="Pfam" id="PF06197">
    <property type="entry name" value="DUF998"/>
    <property type="match status" value="1"/>
</dbReference>